<keyword evidence="9" id="KW-0482">Metalloprotease</keyword>
<evidence type="ECO:0000256" key="5">
    <source>
        <dbReference type="ARBA" id="ARBA00022438"/>
    </source>
</evidence>
<keyword evidence="7" id="KW-0479">Metal-binding</keyword>
<keyword evidence="6" id="KW-0645">Protease</keyword>
<dbReference type="PRINTS" id="PR00919">
    <property type="entry name" value="THERMOPTASE"/>
</dbReference>
<comment type="similarity">
    <text evidence="4">Belongs to the peptidase M29 family.</text>
</comment>
<dbReference type="GO" id="GO:0006508">
    <property type="term" value="P:proteolysis"/>
    <property type="evidence" value="ECO:0007669"/>
    <property type="project" value="UniProtKB-KW"/>
</dbReference>
<dbReference type="AlphaFoldDB" id="A0A061ABV2"/>
<dbReference type="GO" id="GO:0046872">
    <property type="term" value="F:metal ion binding"/>
    <property type="evidence" value="ECO:0007669"/>
    <property type="project" value="UniProtKB-KW"/>
</dbReference>
<evidence type="ECO:0000256" key="3">
    <source>
        <dbReference type="ARBA" id="ARBA00001947"/>
    </source>
</evidence>
<comment type="cofactor">
    <cofactor evidence="2">
        <name>Mg(2+)</name>
        <dbReference type="ChEBI" id="CHEBI:18420"/>
    </cofactor>
</comment>
<accession>A0A061ABV2</accession>
<dbReference type="InterPro" id="IPR000787">
    <property type="entry name" value="Peptidase_M29"/>
</dbReference>
<gene>
    <name evidence="10" type="ORF">Aocu_12250</name>
</gene>
<dbReference type="Gene3D" id="3.40.1830.10">
    <property type="entry name" value="Thermophilic metalloprotease (M29)"/>
    <property type="match status" value="1"/>
</dbReference>
<dbReference type="RefSeq" id="WP_045749731.1">
    <property type="nucleotide sequence ID" value="NZ_FUZK01000001.1"/>
</dbReference>
<dbReference type="PANTHER" id="PTHR34448">
    <property type="entry name" value="AMINOPEPTIDASE"/>
    <property type="match status" value="1"/>
</dbReference>
<dbReference type="GO" id="GO:0008237">
    <property type="term" value="F:metallopeptidase activity"/>
    <property type="evidence" value="ECO:0007669"/>
    <property type="project" value="UniProtKB-KW"/>
</dbReference>
<dbReference type="Proteomes" id="UP000032434">
    <property type="component" value="Chromosome 1"/>
</dbReference>
<comment type="cofactor">
    <cofactor evidence="3">
        <name>Zn(2+)</name>
        <dbReference type="ChEBI" id="CHEBI:29105"/>
    </cofactor>
</comment>
<comment type="cofactor">
    <cofactor evidence="1">
        <name>Co(2+)</name>
        <dbReference type="ChEBI" id="CHEBI:48828"/>
    </cofactor>
</comment>
<evidence type="ECO:0000256" key="2">
    <source>
        <dbReference type="ARBA" id="ARBA00001946"/>
    </source>
</evidence>
<dbReference type="EMBL" id="LK028559">
    <property type="protein sequence ID" value="CDR31298.1"/>
    <property type="molecule type" value="Genomic_DNA"/>
</dbReference>
<keyword evidence="8" id="KW-0378">Hydrolase</keyword>
<dbReference type="InterPro" id="IPR052170">
    <property type="entry name" value="M29_Exopeptidase"/>
</dbReference>
<keyword evidence="5 10" id="KW-0031">Aminopeptidase</keyword>
<dbReference type="PATRIC" id="fig|35623.3.peg.1225"/>
<evidence type="ECO:0000256" key="7">
    <source>
        <dbReference type="ARBA" id="ARBA00022723"/>
    </source>
</evidence>
<organism evidence="10 11">
    <name type="scientific">Acholeplasma oculi</name>
    <dbReference type="NCBI Taxonomy" id="35623"/>
    <lineage>
        <taxon>Bacteria</taxon>
        <taxon>Bacillati</taxon>
        <taxon>Mycoplasmatota</taxon>
        <taxon>Mollicutes</taxon>
        <taxon>Acholeplasmatales</taxon>
        <taxon>Acholeplasmataceae</taxon>
        <taxon>Acholeplasma</taxon>
    </lineage>
</organism>
<dbReference type="Pfam" id="PF02073">
    <property type="entry name" value="Peptidase_M29"/>
    <property type="match status" value="1"/>
</dbReference>
<dbReference type="InterPro" id="IPR035097">
    <property type="entry name" value="M29_N-terminal"/>
</dbReference>
<evidence type="ECO:0000313" key="11">
    <source>
        <dbReference type="Proteomes" id="UP000032434"/>
    </source>
</evidence>
<dbReference type="OrthoDB" id="9803993at2"/>
<dbReference type="GO" id="GO:0004177">
    <property type="term" value="F:aminopeptidase activity"/>
    <property type="evidence" value="ECO:0007669"/>
    <property type="project" value="UniProtKB-KW"/>
</dbReference>
<proteinExistence type="inferred from homology"/>
<dbReference type="KEGG" id="aoc:Aocu_12250"/>
<protein>
    <submittedName>
        <fullName evidence="10">Aminopeptidase II</fullName>
    </submittedName>
</protein>
<evidence type="ECO:0000256" key="1">
    <source>
        <dbReference type="ARBA" id="ARBA00001941"/>
    </source>
</evidence>
<dbReference type="HOGENOM" id="CLU_054346_1_0_14"/>
<evidence type="ECO:0000256" key="6">
    <source>
        <dbReference type="ARBA" id="ARBA00022670"/>
    </source>
</evidence>
<dbReference type="FunCoup" id="A0A061ABV2">
    <property type="interactions" value="3"/>
</dbReference>
<dbReference type="STRING" id="35623.Aocu_12250"/>
<dbReference type="InParanoid" id="A0A061ABV2"/>
<evidence type="ECO:0000313" key="10">
    <source>
        <dbReference type="EMBL" id="CDR31298.1"/>
    </source>
</evidence>
<sequence length="411" mass="46334">MPNNILLEKYAKLAVVTGANVQKGQLVVLRTTTEAVELTREVARQAYIAGAKRVHIIWADERVSKYAYDFAQTEDLKEMPNWQIDQYKYFVEHNAAFISIVSPVPNVLAGVDSKKMQDVLVATMKPIQFFREHTMGNKSQWTIVAASNPSWAAKLFPDMQVRNAVEKLWDAIFMACRVTIDNDPISEWKKHNAYLSRNNKILNDANFKSLHFTNSLGTDLVVELIKDHVWAGGAETAGNGVIFNPNIPTEESFTMPYKFGTQGKVVATKPLNNQGRIIENFWLEFKDGKVVDFDAEVEKEALESILEFDPNSRYIGEIALISHQSPISNTNILFLNTLFDENASCHMALGRAYPMNIKNGNQTPIEELEKKGYNNSMSHVDFMFGSSDMKIVGTKYDGSKVLVFENGNFVI</sequence>
<dbReference type="SUPFAM" id="SSF144052">
    <property type="entry name" value="Thermophilic metalloprotease-like"/>
    <property type="match status" value="1"/>
</dbReference>
<dbReference type="PANTHER" id="PTHR34448:SF3">
    <property type="entry name" value="AMINOPEPTIDASE AMPS"/>
    <property type="match status" value="1"/>
</dbReference>
<evidence type="ECO:0000256" key="9">
    <source>
        <dbReference type="ARBA" id="ARBA00023049"/>
    </source>
</evidence>
<evidence type="ECO:0000256" key="4">
    <source>
        <dbReference type="ARBA" id="ARBA00008236"/>
    </source>
</evidence>
<evidence type="ECO:0000256" key="8">
    <source>
        <dbReference type="ARBA" id="ARBA00022801"/>
    </source>
</evidence>
<reference evidence="11" key="1">
    <citation type="submission" date="2014-05" db="EMBL/GenBank/DDBJ databases">
        <authorList>
            <person name="Kube M."/>
        </authorList>
    </citation>
    <scope>NUCLEOTIDE SEQUENCE [LARGE SCALE GENOMIC DNA]</scope>
</reference>
<keyword evidence="11" id="KW-1185">Reference proteome</keyword>
<name>A0A061ABV2_9MOLU</name>